<reference evidence="2 3" key="1">
    <citation type="submission" date="2020-08" db="EMBL/GenBank/DDBJ databases">
        <title>Novel species isolated from subtropical streams in China.</title>
        <authorList>
            <person name="Lu H."/>
        </authorList>
    </citation>
    <scope>NUCLEOTIDE SEQUENCE [LARGE SCALE GENOMIC DNA]</scope>
    <source>
        <strain evidence="2 3">KACC 16656</strain>
    </source>
</reference>
<dbReference type="PANTHER" id="PTHR12277">
    <property type="entry name" value="ALPHA/BETA HYDROLASE DOMAIN-CONTAINING PROTEIN"/>
    <property type="match status" value="1"/>
</dbReference>
<dbReference type="RefSeq" id="WP_186922311.1">
    <property type="nucleotide sequence ID" value="NZ_JACOFW010000006.1"/>
</dbReference>
<dbReference type="Gene3D" id="3.40.50.1820">
    <property type="entry name" value="alpha/beta hydrolase"/>
    <property type="match status" value="1"/>
</dbReference>
<name>A0ABR6X341_9BURK</name>
<organism evidence="2 3">
    <name type="scientific">Undibacterium seohonense</name>
    <dbReference type="NCBI Taxonomy" id="1344950"/>
    <lineage>
        <taxon>Bacteria</taxon>
        <taxon>Pseudomonadati</taxon>
        <taxon>Pseudomonadota</taxon>
        <taxon>Betaproteobacteria</taxon>
        <taxon>Burkholderiales</taxon>
        <taxon>Oxalobacteraceae</taxon>
        <taxon>Undibacterium</taxon>
    </lineage>
</organism>
<feature type="domain" description="Serine aminopeptidase S33" evidence="1">
    <location>
        <begin position="61"/>
        <end position="194"/>
    </location>
</feature>
<dbReference type="EMBL" id="JACOFW010000006">
    <property type="protein sequence ID" value="MBC3807222.1"/>
    <property type="molecule type" value="Genomic_DNA"/>
</dbReference>
<keyword evidence="3" id="KW-1185">Reference proteome</keyword>
<proteinExistence type="predicted"/>
<protein>
    <submittedName>
        <fullName evidence="2">Alpha/beta hydrolase</fullName>
    </submittedName>
</protein>
<dbReference type="SUPFAM" id="SSF53474">
    <property type="entry name" value="alpha/beta-Hydrolases"/>
    <property type="match status" value="1"/>
</dbReference>
<evidence type="ECO:0000313" key="3">
    <source>
        <dbReference type="Proteomes" id="UP000648257"/>
    </source>
</evidence>
<dbReference type="Proteomes" id="UP000648257">
    <property type="component" value="Unassembled WGS sequence"/>
</dbReference>
<gene>
    <name evidence="2" type="ORF">H8K52_07665</name>
</gene>
<evidence type="ECO:0000259" key="1">
    <source>
        <dbReference type="Pfam" id="PF12146"/>
    </source>
</evidence>
<accession>A0ABR6X341</accession>
<dbReference type="InterPro" id="IPR022742">
    <property type="entry name" value="Hydrolase_4"/>
</dbReference>
<comment type="caution">
    <text evidence="2">The sequence shown here is derived from an EMBL/GenBank/DDBJ whole genome shotgun (WGS) entry which is preliminary data.</text>
</comment>
<dbReference type="PANTHER" id="PTHR12277:SF81">
    <property type="entry name" value="PROTEIN ABHD13"/>
    <property type="match status" value="1"/>
</dbReference>
<evidence type="ECO:0000313" key="2">
    <source>
        <dbReference type="EMBL" id="MBC3807222.1"/>
    </source>
</evidence>
<keyword evidence="2" id="KW-0378">Hydrolase</keyword>
<dbReference type="InterPro" id="IPR029058">
    <property type="entry name" value="AB_hydrolase_fold"/>
</dbReference>
<dbReference type="Pfam" id="PF12146">
    <property type="entry name" value="Hydrolase_4"/>
    <property type="match status" value="1"/>
</dbReference>
<dbReference type="GO" id="GO:0016787">
    <property type="term" value="F:hydrolase activity"/>
    <property type="evidence" value="ECO:0007669"/>
    <property type="project" value="UniProtKB-KW"/>
</dbReference>
<sequence>MSLTHKILRKPFFGRFEVPWIWPSNSQQSDWERVSFQSGNGAYLQGLWGAAASETGDAGNANATLVLAHPMGKAAKGFWLRYGHADLFRQAGFNVLVFDANGFGESQGKSFDYPADILAAGIWAQRRHPHLPVGLIGASFGAAWGLCSLAREGSPYQAAVLEAAFPTLPDFWKHYPVANAAIRMSQVVWPSLERNLRPERQAALVKGNPSVLLIHGDADIYTPPHYGERLQRAFGAAAKTELMILPSVDHTFAYRDAADAYRARVIPFLSEALR</sequence>